<dbReference type="Gene3D" id="3.90.210.10">
    <property type="entry name" value="Heat-Labile Enterotoxin, subunit A"/>
    <property type="match status" value="1"/>
</dbReference>
<comment type="caution">
    <text evidence="1">The sequence shown here is derived from an EMBL/GenBank/DDBJ whole genome shotgun (WGS) entry which is preliminary data.</text>
</comment>
<protein>
    <submittedName>
        <fullName evidence="1">Uncharacterized protein</fullName>
    </submittedName>
</protein>
<gene>
    <name evidence="1" type="ORF">FHS30_000962</name>
</gene>
<dbReference type="EMBL" id="JACHXZ010000001">
    <property type="protein sequence ID" value="MBB3167786.1"/>
    <property type="molecule type" value="Genomic_DNA"/>
</dbReference>
<dbReference type="AlphaFoldDB" id="A0A839UPR5"/>
<keyword evidence="2" id="KW-1185">Reference proteome</keyword>
<accession>A0A839UPR5</accession>
<dbReference type="SUPFAM" id="SSF56399">
    <property type="entry name" value="ADP-ribosylation"/>
    <property type="match status" value="1"/>
</dbReference>
<reference evidence="1 2" key="1">
    <citation type="submission" date="2020-08" db="EMBL/GenBank/DDBJ databases">
        <title>Genomic Encyclopedia of Type Strains, Phase III (KMG-III): the genomes of soil and plant-associated and newly described type strains.</title>
        <authorList>
            <person name="Whitman W."/>
        </authorList>
    </citation>
    <scope>NUCLEOTIDE SEQUENCE [LARGE SCALE GENOMIC DNA]</scope>
    <source>
        <strain evidence="1 2">CECT 8571</strain>
    </source>
</reference>
<name>A0A839UPR5_9GAMM</name>
<evidence type="ECO:0000313" key="1">
    <source>
        <dbReference type="EMBL" id="MBB3167786.1"/>
    </source>
</evidence>
<dbReference type="Proteomes" id="UP000559987">
    <property type="component" value="Unassembled WGS sequence"/>
</dbReference>
<organism evidence="1 2">
    <name type="scientific">Simiduia aestuariiviva</name>
    <dbReference type="NCBI Taxonomy" id="1510459"/>
    <lineage>
        <taxon>Bacteria</taxon>
        <taxon>Pseudomonadati</taxon>
        <taxon>Pseudomonadota</taxon>
        <taxon>Gammaproteobacteria</taxon>
        <taxon>Cellvibrionales</taxon>
        <taxon>Cellvibrionaceae</taxon>
        <taxon>Simiduia</taxon>
    </lineage>
</organism>
<dbReference type="RefSeq" id="WP_183908801.1">
    <property type="nucleotide sequence ID" value="NZ_JACHXZ010000001.1"/>
</dbReference>
<proteinExistence type="predicted"/>
<sequence length="179" mass="20153">MKKIFYRGDERSPEIIKRDGFDLWNDAKGEVQRLGGIAGYINQRVIQMFRKALDIERWAVTEKNRSRPTISTSLNEGCGGYDGAYIYQIEYMDLASADIAKSPKGVSWLLSGQTLQASKHIALDLEIATKEVVFFTHIPPARITHYKGKNDKSFKPMSEIDAAQVAQRKKVKIPAAFGN</sequence>
<evidence type="ECO:0000313" key="2">
    <source>
        <dbReference type="Proteomes" id="UP000559987"/>
    </source>
</evidence>